<keyword evidence="3" id="KW-1185">Reference proteome</keyword>
<organism evidence="2 3">
    <name type="scientific">Bifidobacterium oedipodis</name>
    <dbReference type="NCBI Taxonomy" id="2675322"/>
    <lineage>
        <taxon>Bacteria</taxon>
        <taxon>Bacillati</taxon>
        <taxon>Actinomycetota</taxon>
        <taxon>Actinomycetes</taxon>
        <taxon>Bifidobacteriales</taxon>
        <taxon>Bifidobacteriaceae</taxon>
        <taxon>Bifidobacterium</taxon>
    </lineage>
</organism>
<dbReference type="EMBL" id="JAAIII010000011">
    <property type="protein sequence ID" value="NMM95212.1"/>
    <property type="molecule type" value="Genomic_DNA"/>
</dbReference>
<dbReference type="Pfam" id="PF18813">
    <property type="entry name" value="PBECR4"/>
    <property type="match status" value="1"/>
</dbReference>
<sequence length="185" mass="20976">MVALVQLKRELISAIHSAALEYDRVLCERHMIIICEDGYSVDVLWRKDCLMHLCGVKCNRPPSEFKSKTRRGEAEYFYDAILSNRLSPNSITIPNERFAKRKAKTLPLLSRIPELDLELVETNKDYLALAIGDELFTLGLAPMPDTRSEFVNGPVMFPRTLRAQKITAIAQPGTPPHKVANIRIK</sequence>
<proteinExistence type="predicted"/>
<gene>
    <name evidence="2" type="ORF">G1C95_2400</name>
</gene>
<evidence type="ECO:0000313" key="2">
    <source>
        <dbReference type="EMBL" id="NMM95212.1"/>
    </source>
</evidence>
<protein>
    <recommendedName>
        <fullName evidence="1">Phage-Barnase-EndoU-ColicinE5/D-RelE like nuclease 4 domain-containing protein</fullName>
    </recommendedName>
</protein>
<evidence type="ECO:0000259" key="1">
    <source>
        <dbReference type="Pfam" id="PF18813"/>
    </source>
</evidence>
<dbReference type="RefSeq" id="WP_169173211.1">
    <property type="nucleotide sequence ID" value="NZ_JAAIII010000011.1"/>
</dbReference>
<dbReference type="AlphaFoldDB" id="A0A7Y0ERS6"/>
<accession>A0A7Y0ERS6</accession>
<feature type="domain" description="Phage-Barnase-EndoU-ColicinE5/D-RelE like nuclease 4" evidence="1">
    <location>
        <begin position="15"/>
        <end position="146"/>
    </location>
</feature>
<comment type="caution">
    <text evidence="2">The sequence shown here is derived from an EMBL/GenBank/DDBJ whole genome shotgun (WGS) entry which is preliminary data.</text>
</comment>
<reference evidence="2 3" key="1">
    <citation type="submission" date="2020-02" db="EMBL/GenBank/DDBJ databases">
        <title>Characterization of phylogenetic diversity of novel bifidobacterial species isolated in Czech ZOOs.</title>
        <authorList>
            <person name="Lugli G.A."/>
            <person name="Vera N.B."/>
            <person name="Ventura M."/>
        </authorList>
    </citation>
    <scope>NUCLEOTIDE SEQUENCE [LARGE SCALE GENOMIC DNA]</scope>
    <source>
        <strain evidence="2 3">DSM 109957</strain>
    </source>
</reference>
<dbReference type="Proteomes" id="UP000532194">
    <property type="component" value="Unassembled WGS sequence"/>
</dbReference>
<evidence type="ECO:0000313" key="3">
    <source>
        <dbReference type="Proteomes" id="UP000532194"/>
    </source>
</evidence>
<name>A0A7Y0ERS6_9BIFI</name>
<dbReference type="InterPro" id="IPR041420">
    <property type="entry name" value="PBECR4"/>
</dbReference>